<name>A0A9P0BDC0_BRAAE</name>
<dbReference type="OrthoDB" id="10068710at2759"/>
<protein>
    <submittedName>
        <fullName evidence="3">Uncharacterized protein</fullName>
    </submittedName>
</protein>
<feature type="region of interest" description="Disordered" evidence="2">
    <location>
        <begin position="708"/>
        <end position="731"/>
    </location>
</feature>
<keyword evidence="1" id="KW-0175">Coiled coil</keyword>
<dbReference type="PANTHER" id="PTHR33480">
    <property type="entry name" value="SET DOMAIN-CONTAINING PROTEIN-RELATED"/>
    <property type="match status" value="1"/>
</dbReference>
<accession>A0A9P0BDC0</accession>
<sequence>MQKNSFVSKYSFKPRTLRILKNVNTADPVSSDEGDVSDHTEYIPKTDSEDSSDTYFYHSSESESDNIAPYRTDTKRFDEITEVNKTTTKENISYEGTTSYDGVTELRYIVMDSIENTPFFNDFENTETNRETISCKDTAFIDEKNKKDNISQTNKSKRVRRKHSCIFCDVLVTNFARHLERCHSDELEVQRFLSLTKNDPERKCLIDKIRKEGDFSTGEKIPVLKVCSDTPTETNLLPCIFCKGYYAKKTLRRHVKRCKFNKIQSPTRHSQSQAQNMMVNHFGPNDPLRTSGVLNSLAADEISLAAKKDKIICEVGRQYVKCHKDKHLVQVAKRQMRRLARLVIEARKIENNFKLTLFSLLHPSKFKTIVKAVRDISQYNIQTNSFGSPSLALQMGTLIKKAINAAYSAEIQRDVNSKEINNLNAMKNLINDQWASEVSTEAGQNLNINRFNKPTLIPTAEDIAKFKKYLDELLDNFTKELNKAEENVKAYKTLSEVVYCSLLLFNRRRVGELQRIPLEIYLKNHNSQSSKEFENLLTPSEKILLSSLKRIVIKGKRGRGVPVLFDQLTTRGIESMIKKRNVYFKTYNEYLFGIPNTNSCISGYQVLRKHATIALGDAKKIQCLTSTRLRKHLATICQIMKMGNSELEQLAKFMGHTSKTHEEWYRLPSDVYQTAKVSKILLLSQIGSIEKFKGCNIDEISLDDKIVESQKSDSEESDVEVNDNNENFMRPSVDENKEKKVKRRRLCPWSDKEKKVTEDFFKTHIKQKKAPKKAEVTELINKYPDLFKNRTWATIKVYVQNKYK</sequence>
<gene>
    <name evidence="3" type="ORF">MELIAE_LOCUS10366</name>
</gene>
<dbReference type="PANTHER" id="PTHR33480:SF1">
    <property type="entry name" value="TYR RECOMBINASE DOMAIN-CONTAINING PROTEIN"/>
    <property type="match status" value="1"/>
</dbReference>
<reference evidence="3" key="1">
    <citation type="submission" date="2021-12" db="EMBL/GenBank/DDBJ databases">
        <authorList>
            <person name="King R."/>
        </authorList>
    </citation>
    <scope>NUCLEOTIDE SEQUENCE</scope>
</reference>
<proteinExistence type="predicted"/>
<evidence type="ECO:0000256" key="2">
    <source>
        <dbReference type="SAM" id="MobiDB-lite"/>
    </source>
</evidence>
<evidence type="ECO:0000256" key="1">
    <source>
        <dbReference type="SAM" id="Coils"/>
    </source>
</evidence>
<keyword evidence="4" id="KW-1185">Reference proteome</keyword>
<feature type="region of interest" description="Disordered" evidence="2">
    <location>
        <begin position="26"/>
        <end position="67"/>
    </location>
</feature>
<evidence type="ECO:0000313" key="4">
    <source>
        <dbReference type="Proteomes" id="UP001154078"/>
    </source>
</evidence>
<evidence type="ECO:0000313" key="3">
    <source>
        <dbReference type="EMBL" id="CAH0560639.1"/>
    </source>
</evidence>
<dbReference type="EMBL" id="OV121138">
    <property type="protein sequence ID" value="CAH0560639.1"/>
    <property type="molecule type" value="Genomic_DNA"/>
</dbReference>
<feature type="compositionally biased region" description="Basic and acidic residues" evidence="2">
    <location>
        <begin position="36"/>
        <end position="48"/>
    </location>
</feature>
<dbReference type="AlphaFoldDB" id="A0A9P0BDC0"/>
<dbReference type="Proteomes" id="UP001154078">
    <property type="component" value="Chromosome 7"/>
</dbReference>
<organism evidence="3 4">
    <name type="scientific">Brassicogethes aeneus</name>
    <name type="common">Rape pollen beetle</name>
    <name type="synonym">Meligethes aeneus</name>
    <dbReference type="NCBI Taxonomy" id="1431903"/>
    <lineage>
        <taxon>Eukaryota</taxon>
        <taxon>Metazoa</taxon>
        <taxon>Ecdysozoa</taxon>
        <taxon>Arthropoda</taxon>
        <taxon>Hexapoda</taxon>
        <taxon>Insecta</taxon>
        <taxon>Pterygota</taxon>
        <taxon>Neoptera</taxon>
        <taxon>Endopterygota</taxon>
        <taxon>Coleoptera</taxon>
        <taxon>Polyphaga</taxon>
        <taxon>Cucujiformia</taxon>
        <taxon>Nitidulidae</taxon>
        <taxon>Meligethinae</taxon>
        <taxon>Brassicogethes</taxon>
    </lineage>
</organism>
<feature type="coiled-coil region" evidence="1">
    <location>
        <begin position="467"/>
        <end position="494"/>
    </location>
</feature>